<evidence type="ECO:0000256" key="2">
    <source>
        <dbReference type="ARBA" id="ARBA00007362"/>
    </source>
</evidence>
<feature type="domain" description="EamA" evidence="7">
    <location>
        <begin position="141"/>
        <end position="276"/>
    </location>
</feature>
<evidence type="ECO:0000256" key="3">
    <source>
        <dbReference type="ARBA" id="ARBA00022692"/>
    </source>
</evidence>
<dbReference type="RefSeq" id="WP_255925481.1">
    <property type="nucleotide sequence ID" value="NZ_JANFNH010000003.1"/>
</dbReference>
<evidence type="ECO:0000256" key="5">
    <source>
        <dbReference type="ARBA" id="ARBA00023136"/>
    </source>
</evidence>
<evidence type="ECO:0000256" key="1">
    <source>
        <dbReference type="ARBA" id="ARBA00004141"/>
    </source>
</evidence>
<evidence type="ECO:0000256" key="6">
    <source>
        <dbReference type="SAM" id="Phobius"/>
    </source>
</evidence>
<evidence type="ECO:0000313" key="9">
    <source>
        <dbReference type="Proteomes" id="UP001206206"/>
    </source>
</evidence>
<evidence type="ECO:0000256" key="4">
    <source>
        <dbReference type="ARBA" id="ARBA00022989"/>
    </source>
</evidence>
<dbReference type="EMBL" id="JANFNH010000003">
    <property type="protein sequence ID" value="MCQ4041494.1"/>
    <property type="molecule type" value="Genomic_DNA"/>
</dbReference>
<dbReference type="SUPFAM" id="SSF103481">
    <property type="entry name" value="Multidrug resistance efflux transporter EmrE"/>
    <property type="match status" value="2"/>
</dbReference>
<feature type="transmembrane region" description="Helical" evidence="6">
    <location>
        <begin position="116"/>
        <end position="133"/>
    </location>
</feature>
<proteinExistence type="inferred from homology"/>
<feature type="transmembrane region" description="Helical" evidence="6">
    <location>
        <begin position="238"/>
        <end position="257"/>
    </location>
</feature>
<feature type="transmembrane region" description="Helical" evidence="6">
    <location>
        <begin position="205"/>
        <end position="226"/>
    </location>
</feature>
<feature type="transmembrane region" description="Helical" evidence="6">
    <location>
        <begin position="30"/>
        <end position="49"/>
    </location>
</feature>
<dbReference type="Proteomes" id="UP001206206">
    <property type="component" value="Unassembled WGS sequence"/>
</dbReference>
<reference evidence="8 9" key="1">
    <citation type="submission" date="2022-06" db="EMBL/GenBank/DDBJ databases">
        <title>Draft genome sequence of type strain Streptomyces rubrisoli DSM 42083.</title>
        <authorList>
            <person name="Duangmal K."/>
            <person name="Klaysubun C."/>
        </authorList>
    </citation>
    <scope>NUCLEOTIDE SEQUENCE [LARGE SCALE GENOMIC DNA]</scope>
    <source>
        <strain evidence="8 9">DSM 42083</strain>
    </source>
</reference>
<keyword evidence="3 6" id="KW-0812">Transmembrane</keyword>
<organism evidence="8 9">
    <name type="scientific">Streptantibioticus rubrisoli</name>
    <dbReference type="NCBI Taxonomy" id="1387313"/>
    <lineage>
        <taxon>Bacteria</taxon>
        <taxon>Bacillati</taxon>
        <taxon>Actinomycetota</taxon>
        <taxon>Actinomycetes</taxon>
        <taxon>Kitasatosporales</taxon>
        <taxon>Streptomycetaceae</taxon>
        <taxon>Streptantibioticus</taxon>
    </lineage>
</organism>
<evidence type="ECO:0000259" key="7">
    <source>
        <dbReference type="Pfam" id="PF00892"/>
    </source>
</evidence>
<feature type="transmembrane region" description="Helical" evidence="6">
    <location>
        <begin position="171"/>
        <end position="193"/>
    </location>
</feature>
<evidence type="ECO:0000313" key="8">
    <source>
        <dbReference type="EMBL" id="MCQ4041494.1"/>
    </source>
</evidence>
<dbReference type="InterPro" id="IPR037185">
    <property type="entry name" value="EmrE-like"/>
</dbReference>
<comment type="subcellular location">
    <subcellularLocation>
        <location evidence="1">Membrane</location>
        <topology evidence="1">Multi-pass membrane protein</topology>
    </subcellularLocation>
</comment>
<feature type="transmembrane region" description="Helical" evidence="6">
    <location>
        <begin position="139"/>
        <end position="159"/>
    </location>
</feature>
<dbReference type="PANTHER" id="PTHR32322">
    <property type="entry name" value="INNER MEMBRANE TRANSPORTER"/>
    <property type="match status" value="1"/>
</dbReference>
<protein>
    <submittedName>
        <fullName evidence="8">EamA family transporter</fullName>
    </submittedName>
</protein>
<comment type="similarity">
    <text evidence="2">Belongs to the EamA transporter family.</text>
</comment>
<dbReference type="PANTHER" id="PTHR32322:SF9">
    <property type="entry name" value="AMINO-ACID METABOLITE EFFLUX PUMP-RELATED"/>
    <property type="match status" value="1"/>
</dbReference>
<feature type="transmembrane region" description="Helical" evidence="6">
    <location>
        <begin position="263"/>
        <end position="281"/>
    </location>
</feature>
<sequence>MPPLKLLGGVLVMAIWGVNFATTDIGLKSFDPYLLASLRFVLAALPWAFVFKRPQVPWRYIVLYGLFFGVGQFGLLFAGMHLGFSAGLASTVMQLQAFWTIGFAAAMLGERIIPRQLLGVAVAAVGVALVAGVKDGSVTAIGTVLVVGASISWALANIVIKKAQPGDALAFTVWASLIPPVPLFLISLGMGGWHTVVQSFTGMTWGAVGSLAFMVYPSMLFGFSLWGYLLRNYRTSRVAPLTLLVPIFGMASSVLLLGERLGALKVAAIVLVLLGLGVNQFDPLGRLQARWARRKAIPIPDEVSDTGPAPSPVKGS</sequence>
<dbReference type="InterPro" id="IPR050638">
    <property type="entry name" value="AA-Vitamin_Transporters"/>
</dbReference>
<name>A0ABT1P7Y8_9ACTN</name>
<gene>
    <name evidence="8" type="ORF">NON19_05490</name>
</gene>
<accession>A0ABT1P7Y8</accession>
<keyword evidence="4 6" id="KW-1133">Transmembrane helix</keyword>
<feature type="domain" description="EamA" evidence="7">
    <location>
        <begin position="7"/>
        <end position="130"/>
    </location>
</feature>
<comment type="caution">
    <text evidence="8">The sequence shown here is derived from an EMBL/GenBank/DDBJ whole genome shotgun (WGS) entry which is preliminary data.</text>
</comment>
<feature type="transmembrane region" description="Helical" evidence="6">
    <location>
        <begin position="88"/>
        <end position="109"/>
    </location>
</feature>
<keyword evidence="5 6" id="KW-0472">Membrane</keyword>
<dbReference type="InterPro" id="IPR000620">
    <property type="entry name" value="EamA_dom"/>
</dbReference>
<feature type="transmembrane region" description="Helical" evidence="6">
    <location>
        <begin position="61"/>
        <end position="82"/>
    </location>
</feature>
<dbReference type="Pfam" id="PF00892">
    <property type="entry name" value="EamA"/>
    <property type="match status" value="2"/>
</dbReference>
<keyword evidence="9" id="KW-1185">Reference proteome</keyword>